<reference evidence="3" key="1">
    <citation type="submission" date="2023-03" db="EMBL/GenBank/DDBJ databases">
        <title>Chitinimonas shenzhenensis gen. nov., sp. nov., a novel member of family Burkholderiaceae isolated from activated sludge collected in Shen Zhen, China.</title>
        <authorList>
            <person name="Wang X."/>
        </authorList>
    </citation>
    <scope>NUCLEOTIDE SEQUENCE</scope>
    <source>
        <strain evidence="3">DQS-5</strain>
    </source>
</reference>
<dbReference type="Pfam" id="PF13181">
    <property type="entry name" value="TPR_8"/>
    <property type="match status" value="1"/>
</dbReference>
<dbReference type="PANTHER" id="PTHR12558">
    <property type="entry name" value="CELL DIVISION CYCLE 16,23,27"/>
    <property type="match status" value="1"/>
</dbReference>
<dbReference type="InterPro" id="IPR011990">
    <property type="entry name" value="TPR-like_helical_dom_sf"/>
</dbReference>
<dbReference type="InterPro" id="IPR013360">
    <property type="entry name" value="Pilus_4_PilW"/>
</dbReference>
<accession>A0ABT7DXE0</accession>
<proteinExistence type="predicted"/>
<dbReference type="InterPro" id="IPR019734">
    <property type="entry name" value="TPR_rpt"/>
</dbReference>
<protein>
    <submittedName>
        <fullName evidence="3">Type IV pilus biogenesis/stability protein PilW</fullName>
    </submittedName>
</protein>
<dbReference type="Gene3D" id="1.25.40.10">
    <property type="entry name" value="Tetratricopeptide repeat domain"/>
    <property type="match status" value="1"/>
</dbReference>
<dbReference type="Proteomes" id="UP001172778">
    <property type="component" value="Unassembled WGS sequence"/>
</dbReference>
<keyword evidence="1" id="KW-0802">TPR repeat</keyword>
<feature type="region of interest" description="Disordered" evidence="2">
    <location>
        <begin position="235"/>
        <end position="254"/>
    </location>
</feature>
<dbReference type="PROSITE" id="PS50005">
    <property type="entry name" value="TPR"/>
    <property type="match status" value="3"/>
</dbReference>
<keyword evidence="4" id="KW-1185">Reference proteome</keyword>
<dbReference type="Pfam" id="PF13432">
    <property type="entry name" value="TPR_16"/>
    <property type="match status" value="1"/>
</dbReference>
<dbReference type="EMBL" id="JARRAF010000004">
    <property type="protein sequence ID" value="MDK2123312.1"/>
    <property type="molecule type" value="Genomic_DNA"/>
</dbReference>
<evidence type="ECO:0000313" key="3">
    <source>
        <dbReference type="EMBL" id="MDK2123312.1"/>
    </source>
</evidence>
<feature type="repeat" description="TPR" evidence="1">
    <location>
        <begin position="134"/>
        <end position="167"/>
    </location>
</feature>
<dbReference type="SUPFAM" id="SSF81901">
    <property type="entry name" value="HCP-like"/>
    <property type="match status" value="1"/>
</dbReference>
<dbReference type="SMART" id="SM00028">
    <property type="entry name" value="TPR"/>
    <property type="match status" value="3"/>
</dbReference>
<name>A0ABT7DXE0_9NEIS</name>
<dbReference type="RefSeq" id="WP_284099605.1">
    <property type="nucleotide sequence ID" value="NZ_JARRAF010000004.1"/>
</dbReference>
<feature type="repeat" description="TPR" evidence="1">
    <location>
        <begin position="63"/>
        <end position="96"/>
    </location>
</feature>
<feature type="repeat" description="TPR" evidence="1">
    <location>
        <begin position="29"/>
        <end position="62"/>
    </location>
</feature>
<evidence type="ECO:0000256" key="2">
    <source>
        <dbReference type="SAM" id="MobiDB-lite"/>
    </source>
</evidence>
<organism evidence="3 4">
    <name type="scientific">Parachitinimonas caeni</name>
    <dbReference type="NCBI Taxonomy" id="3031301"/>
    <lineage>
        <taxon>Bacteria</taxon>
        <taxon>Pseudomonadati</taxon>
        <taxon>Pseudomonadota</taxon>
        <taxon>Betaproteobacteria</taxon>
        <taxon>Neisseriales</taxon>
        <taxon>Chitinibacteraceae</taxon>
        <taxon>Parachitinimonas</taxon>
    </lineage>
</organism>
<feature type="compositionally biased region" description="Polar residues" evidence="2">
    <location>
        <begin position="243"/>
        <end position="254"/>
    </location>
</feature>
<evidence type="ECO:0000256" key="1">
    <source>
        <dbReference type="PROSITE-ProRule" id="PRU00339"/>
    </source>
</evidence>
<evidence type="ECO:0000313" key="4">
    <source>
        <dbReference type="Proteomes" id="UP001172778"/>
    </source>
</evidence>
<gene>
    <name evidence="3" type="primary">pilW</name>
    <name evidence="3" type="ORF">PZA18_04510</name>
</gene>
<dbReference type="PANTHER" id="PTHR12558:SF13">
    <property type="entry name" value="CELL DIVISION CYCLE PROTEIN 27 HOMOLOG"/>
    <property type="match status" value="1"/>
</dbReference>
<sequence>MRYLPLGIIVCLIAGPVFADKDPKSQERARLRTELAAAYFTRGQFGIALEEIQNALSVDAEYAPAFNVQGLIYSELKEDDKAEESFRKSLQLDAQDSNANHNMAWFLCNKKRKYAEAGVYFRNALKNPLYSTPEKSLYSAGICAARSGEMGEAGDWFSRALRLKPNDPQLLFASAELAYKRQQYELAKQYIGQMGKLTKASPEVMLLHIRVERRLGNKELETALSEQLRRQFPDSSEVKMLNDAQSDQYTSTIK</sequence>
<comment type="caution">
    <text evidence="3">The sequence shown here is derived from an EMBL/GenBank/DDBJ whole genome shotgun (WGS) entry which is preliminary data.</text>
</comment>
<dbReference type="NCBIfam" id="TIGR02521">
    <property type="entry name" value="type_IV_pilW"/>
    <property type="match status" value="1"/>
</dbReference>